<sequence length="347" mass="41303">MTYPPKVRSSFKRPADIPKPVNPTLLPITRPNPYLDYESLSRSDQIFFNKMADTFLDTDCVSTLKSENYFKLMCVLHERRRVYSLHHQSLLADKIDELMRRLSILFLERKLYNSKAEMVSAIQIQVDIEENQLKSLETSLQSNYANLLHDRQTAIDHVTMECEQRLTNYDRTIPEKLPPSYCKLSSELLNLRQVEKGLIGSRRYQEADKIHKEFLKKQKIELKQQRDKYYKSFELERKRIESRNKRAMSAIEVQWERKVSNFKEEMDKKIYSKKLAVENLKRNLISAESEYIGEDDPILLKEEPKTFPKALPLERPENVRQTTYKIANKLRLSNRRLNRDRLDWKPQ</sequence>
<reference evidence="1 2" key="1">
    <citation type="submission" date="2024-04" db="EMBL/GenBank/DDBJ databases">
        <title>Tritrichomonas musculus Genome.</title>
        <authorList>
            <person name="Alves-Ferreira E."/>
            <person name="Grigg M."/>
            <person name="Lorenzi H."/>
            <person name="Galac M."/>
        </authorList>
    </citation>
    <scope>NUCLEOTIDE SEQUENCE [LARGE SCALE GENOMIC DNA]</scope>
    <source>
        <strain evidence="1 2">EAF2021</strain>
    </source>
</reference>
<protein>
    <submittedName>
        <fullName evidence="1">Uncharacterized protein</fullName>
    </submittedName>
</protein>
<keyword evidence="2" id="KW-1185">Reference proteome</keyword>
<dbReference type="PANTHER" id="PTHR47026">
    <property type="entry name" value="PIGMENTOSA GTPASE REGULATOR-LIKE PROTEIN, PUTATIVE-RELATED"/>
    <property type="match status" value="1"/>
</dbReference>
<evidence type="ECO:0000313" key="2">
    <source>
        <dbReference type="Proteomes" id="UP001470230"/>
    </source>
</evidence>
<comment type="caution">
    <text evidence="1">The sequence shown here is derived from an EMBL/GenBank/DDBJ whole genome shotgun (WGS) entry which is preliminary data.</text>
</comment>
<dbReference type="EMBL" id="JAPFFF010000031">
    <property type="protein sequence ID" value="KAK8844891.1"/>
    <property type="molecule type" value="Genomic_DNA"/>
</dbReference>
<organism evidence="1 2">
    <name type="scientific">Tritrichomonas musculus</name>
    <dbReference type="NCBI Taxonomy" id="1915356"/>
    <lineage>
        <taxon>Eukaryota</taxon>
        <taxon>Metamonada</taxon>
        <taxon>Parabasalia</taxon>
        <taxon>Tritrichomonadida</taxon>
        <taxon>Tritrichomonadidae</taxon>
        <taxon>Tritrichomonas</taxon>
    </lineage>
</organism>
<proteinExistence type="predicted"/>
<accession>A0ABR2HDS0</accession>
<evidence type="ECO:0000313" key="1">
    <source>
        <dbReference type="EMBL" id="KAK8844891.1"/>
    </source>
</evidence>
<dbReference type="PANTHER" id="PTHR47026:SF2">
    <property type="entry name" value="FLAGELLAR ASSOCIATED PROTEIN"/>
    <property type="match status" value="1"/>
</dbReference>
<name>A0ABR2HDS0_9EUKA</name>
<gene>
    <name evidence="1" type="ORF">M9Y10_021062</name>
</gene>
<dbReference type="Proteomes" id="UP001470230">
    <property type="component" value="Unassembled WGS sequence"/>
</dbReference>